<dbReference type="InterPro" id="IPR018982">
    <property type="entry name" value="RQC_domain"/>
</dbReference>
<feature type="domain" description="RQC" evidence="5">
    <location>
        <begin position="185"/>
        <end position="297"/>
    </location>
</feature>
<evidence type="ECO:0000256" key="4">
    <source>
        <dbReference type="ARBA" id="ARBA00023242"/>
    </source>
</evidence>
<dbReference type="Gene3D" id="1.10.10.10">
    <property type="entry name" value="Winged helix-like DNA-binding domain superfamily/Winged helix DNA-binding domain"/>
    <property type="match status" value="1"/>
</dbReference>
<proteinExistence type="inferred from homology"/>
<evidence type="ECO:0000256" key="1">
    <source>
        <dbReference type="ARBA" id="ARBA00005446"/>
    </source>
</evidence>
<dbReference type="EMBL" id="JH711590">
    <property type="protein sequence ID" value="EIW74867.1"/>
    <property type="molecule type" value="Genomic_DNA"/>
</dbReference>
<comment type="similarity">
    <text evidence="1">Belongs to the helicase family. RecQ subfamily.</text>
</comment>
<dbReference type="InterPro" id="IPR036388">
    <property type="entry name" value="WH-like_DNA-bd_sf"/>
</dbReference>
<dbReference type="Pfam" id="PF16124">
    <property type="entry name" value="RecQ_Zn_bind"/>
    <property type="match status" value="1"/>
</dbReference>
<name>A0A5M3M6Y1_CONPW</name>
<dbReference type="InterPro" id="IPR032284">
    <property type="entry name" value="RecQ_Zn-bd"/>
</dbReference>
<evidence type="ECO:0000256" key="2">
    <source>
        <dbReference type="ARBA" id="ARBA00023125"/>
    </source>
</evidence>
<dbReference type="AlphaFoldDB" id="A0A5M3M6Y1"/>
<dbReference type="RefSeq" id="XP_007774931.1">
    <property type="nucleotide sequence ID" value="XM_007776741.1"/>
</dbReference>
<sequence length="419" mass="46530">MALTATADETAIRDITTQLQSKLEGRSQVNAIFQLAQPKLHSTATRVGPRIKSDWLSDKYKIVIATVTSILTESQPFVIHHSLPSKDMDGYYQEMGHEVGVMVFSWTAFFDLIGRSSMVQNDSEKSAEEKERQTAALRAVAIYCLNGVECRRTMVLRHFGEKFDPANCHKQCDNCRKDGASVTQDLTAYAQRVIELHKQMSATGSMIATGTLKAVFKGRNIKAVREGGHQQLSLCGAGKDLDAAILDRLIDYMLHNTSILRIERVARGQWTQNYVELGDQADACVKGRLQVCLAFRDEDIGSANQSYSGSSIGRQWPAKTPASANEELVQLRKLHPKFALQKGVNCEGIFEDFILDSMAKFVQNVRVFSGYSSAGTYDSSAIDELRGLLSTLCPNEEEVLVKLDRYGKGFVRIFAHGSR</sequence>
<evidence type="ECO:0000313" key="7">
    <source>
        <dbReference type="Proteomes" id="UP000053558"/>
    </source>
</evidence>
<accession>A0A5M3M6Y1</accession>
<dbReference type="GO" id="GO:0005737">
    <property type="term" value="C:cytoplasm"/>
    <property type="evidence" value="ECO:0007669"/>
    <property type="project" value="TreeGrafter"/>
</dbReference>
<reference evidence="7" key="1">
    <citation type="journal article" date="2012" name="Science">
        <title>The Paleozoic origin of enzymatic lignin decomposition reconstructed from 31 fungal genomes.</title>
        <authorList>
            <person name="Floudas D."/>
            <person name="Binder M."/>
            <person name="Riley R."/>
            <person name="Barry K."/>
            <person name="Blanchette R.A."/>
            <person name="Henrissat B."/>
            <person name="Martinez A.T."/>
            <person name="Otillar R."/>
            <person name="Spatafora J.W."/>
            <person name="Yadav J.S."/>
            <person name="Aerts A."/>
            <person name="Benoit I."/>
            <person name="Boyd A."/>
            <person name="Carlson A."/>
            <person name="Copeland A."/>
            <person name="Coutinho P.M."/>
            <person name="de Vries R.P."/>
            <person name="Ferreira P."/>
            <person name="Findley K."/>
            <person name="Foster B."/>
            <person name="Gaskell J."/>
            <person name="Glotzer D."/>
            <person name="Gorecki P."/>
            <person name="Heitman J."/>
            <person name="Hesse C."/>
            <person name="Hori C."/>
            <person name="Igarashi K."/>
            <person name="Jurgens J.A."/>
            <person name="Kallen N."/>
            <person name="Kersten P."/>
            <person name="Kohler A."/>
            <person name="Kuees U."/>
            <person name="Kumar T.K.A."/>
            <person name="Kuo A."/>
            <person name="LaButti K."/>
            <person name="Larrondo L.F."/>
            <person name="Lindquist E."/>
            <person name="Ling A."/>
            <person name="Lombard V."/>
            <person name="Lucas S."/>
            <person name="Lundell T."/>
            <person name="Martin R."/>
            <person name="McLaughlin D.J."/>
            <person name="Morgenstern I."/>
            <person name="Morin E."/>
            <person name="Murat C."/>
            <person name="Nagy L.G."/>
            <person name="Nolan M."/>
            <person name="Ohm R.A."/>
            <person name="Patyshakuliyeva A."/>
            <person name="Rokas A."/>
            <person name="Ruiz-Duenas F.J."/>
            <person name="Sabat G."/>
            <person name="Salamov A."/>
            <person name="Samejima M."/>
            <person name="Schmutz J."/>
            <person name="Slot J.C."/>
            <person name="St John F."/>
            <person name="Stenlid J."/>
            <person name="Sun H."/>
            <person name="Sun S."/>
            <person name="Syed K."/>
            <person name="Tsang A."/>
            <person name="Wiebenga A."/>
            <person name="Young D."/>
            <person name="Pisabarro A."/>
            <person name="Eastwood D.C."/>
            <person name="Martin F."/>
            <person name="Cullen D."/>
            <person name="Grigoriev I.V."/>
            <person name="Hibbett D.S."/>
        </authorList>
    </citation>
    <scope>NUCLEOTIDE SEQUENCE [LARGE SCALE GENOMIC DNA]</scope>
    <source>
        <strain evidence="7">RWD-64-598 SS2</strain>
    </source>
</reference>
<dbReference type="GO" id="GO:0005694">
    <property type="term" value="C:chromosome"/>
    <property type="evidence" value="ECO:0007669"/>
    <property type="project" value="TreeGrafter"/>
</dbReference>
<keyword evidence="7" id="KW-1185">Reference proteome</keyword>
<dbReference type="SUPFAM" id="SSF52540">
    <property type="entry name" value="P-loop containing nucleoside triphosphate hydrolases"/>
    <property type="match status" value="1"/>
</dbReference>
<keyword evidence="4" id="KW-0539">Nucleus</keyword>
<dbReference type="GO" id="GO:0009378">
    <property type="term" value="F:four-way junction helicase activity"/>
    <property type="evidence" value="ECO:0007669"/>
    <property type="project" value="TreeGrafter"/>
</dbReference>
<dbReference type="GO" id="GO:0003677">
    <property type="term" value="F:DNA binding"/>
    <property type="evidence" value="ECO:0007669"/>
    <property type="project" value="UniProtKB-KW"/>
</dbReference>
<gene>
    <name evidence="6" type="ORF">CONPUDRAFT_77682</name>
</gene>
<keyword evidence="2" id="KW-0238">DNA-binding</keyword>
<dbReference type="Proteomes" id="UP000053558">
    <property type="component" value="Unassembled WGS sequence"/>
</dbReference>
<dbReference type="GeneID" id="19209639"/>
<evidence type="ECO:0000256" key="3">
    <source>
        <dbReference type="ARBA" id="ARBA00023235"/>
    </source>
</evidence>
<dbReference type="PANTHER" id="PTHR13710">
    <property type="entry name" value="DNA HELICASE RECQ FAMILY MEMBER"/>
    <property type="match status" value="1"/>
</dbReference>
<dbReference type="Pfam" id="PF09382">
    <property type="entry name" value="RQC"/>
    <property type="match status" value="1"/>
</dbReference>
<dbReference type="GO" id="GO:0043138">
    <property type="term" value="F:3'-5' DNA helicase activity"/>
    <property type="evidence" value="ECO:0007669"/>
    <property type="project" value="InterPro"/>
</dbReference>
<dbReference type="SMART" id="SM00956">
    <property type="entry name" value="RQC"/>
    <property type="match status" value="1"/>
</dbReference>
<dbReference type="PANTHER" id="PTHR13710:SF153">
    <property type="entry name" value="RECQ-LIKE DNA HELICASE BLM"/>
    <property type="match status" value="1"/>
</dbReference>
<evidence type="ECO:0000313" key="6">
    <source>
        <dbReference type="EMBL" id="EIW74867.1"/>
    </source>
</evidence>
<organism evidence="6 7">
    <name type="scientific">Coniophora puteana (strain RWD-64-598)</name>
    <name type="common">Brown rot fungus</name>
    <dbReference type="NCBI Taxonomy" id="741705"/>
    <lineage>
        <taxon>Eukaryota</taxon>
        <taxon>Fungi</taxon>
        <taxon>Dikarya</taxon>
        <taxon>Basidiomycota</taxon>
        <taxon>Agaricomycotina</taxon>
        <taxon>Agaricomycetes</taxon>
        <taxon>Agaricomycetidae</taxon>
        <taxon>Boletales</taxon>
        <taxon>Coniophorineae</taxon>
        <taxon>Coniophoraceae</taxon>
        <taxon>Coniophora</taxon>
    </lineage>
</organism>
<evidence type="ECO:0000259" key="5">
    <source>
        <dbReference type="SMART" id="SM00956"/>
    </source>
</evidence>
<dbReference type="InterPro" id="IPR027417">
    <property type="entry name" value="P-loop_NTPase"/>
</dbReference>
<dbReference type="InterPro" id="IPR036390">
    <property type="entry name" value="WH_DNA-bd_sf"/>
</dbReference>
<dbReference type="KEGG" id="cput:CONPUDRAFT_77682"/>
<dbReference type="GO" id="GO:0005634">
    <property type="term" value="C:nucleus"/>
    <property type="evidence" value="ECO:0007669"/>
    <property type="project" value="TreeGrafter"/>
</dbReference>
<protein>
    <recommendedName>
        <fullName evidence="5">RQC domain-containing protein</fullName>
    </recommendedName>
</protein>
<dbReference type="GO" id="GO:0006260">
    <property type="term" value="P:DNA replication"/>
    <property type="evidence" value="ECO:0007669"/>
    <property type="project" value="InterPro"/>
</dbReference>
<comment type="caution">
    <text evidence="6">The sequence shown here is derived from an EMBL/GenBank/DDBJ whole genome shotgun (WGS) entry which is preliminary data.</text>
</comment>
<dbReference type="OrthoDB" id="10261556at2759"/>
<dbReference type="GO" id="GO:0000724">
    <property type="term" value="P:double-strand break repair via homologous recombination"/>
    <property type="evidence" value="ECO:0007669"/>
    <property type="project" value="TreeGrafter"/>
</dbReference>
<dbReference type="SUPFAM" id="SSF46785">
    <property type="entry name" value="Winged helix' DNA-binding domain"/>
    <property type="match status" value="1"/>
</dbReference>
<keyword evidence="3" id="KW-0413">Isomerase</keyword>